<feature type="compositionally biased region" description="Basic and acidic residues" evidence="5">
    <location>
        <begin position="199"/>
        <end position="217"/>
    </location>
</feature>
<evidence type="ECO:0000256" key="4">
    <source>
        <dbReference type="ARBA" id="ARBA00023242"/>
    </source>
</evidence>
<feature type="compositionally biased region" description="Gly residues" evidence="5">
    <location>
        <begin position="153"/>
        <end position="163"/>
    </location>
</feature>
<dbReference type="AlphaFoldDB" id="A0AAV8H5X8"/>
<proteinExistence type="predicted"/>
<evidence type="ECO:0000313" key="7">
    <source>
        <dbReference type="EMBL" id="KAJ4811551.1"/>
    </source>
</evidence>
<feature type="region of interest" description="Disordered" evidence="5">
    <location>
        <begin position="527"/>
        <end position="547"/>
    </location>
</feature>
<keyword evidence="4" id="KW-0539">Nucleus</keyword>
<feature type="domain" description="Plus3" evidence="6">
    <location>
        <begin position="272"/>
        <end position="408"/>
    </location>
</feature>
<dbReference type="PANTHER" id="PTHR13115">
    <property type="entry name" value="RNA POLYMERASE-ASSOCIATED PROTEIN RTF1 HOMOLOG"/>
    <property type="match status" value="1"/>
</dbReference>
<gene>
    <name evidence="7" type="ORF">LUZ62_024117</name>
</gene>
<dbReference type="PROSITE" id="PS51360">
    <property type="entry name" value="PLUS3"/>
    <property type="match status" value="1"/>
</dbReference>
<dbReference type="Gene3D" id="3.90.70.200">
    <property type="entry name" value="Plus-3 domain"/>
    <property type="match status" value="1"/>
</dbReference>
<evidence type="ECO:0000313" key="8">
    <source>
        <dbReference type="Proteomes" id="UP001140206"/>
    </source>
</evidence>
<dbReference type="InterPro" id="IPR036128">
    <property type="entry name" value="Plus3-like_sf"/>
</dbReference>
<dbReference type="EMBL" id="JAMFTS010000001">
    <property type="protein sequence ID" value="KAJ4811551.1"/>
    <property type="molecule type" value="Genomic_DNA"/>
</dbReference>
<evidence type="ECO:0000256" key="1">
    <source>
        <dbReference type="ARBA" id="ARBA00004123"/>
    </source>
</evidence>
<organism evidence="7 8">
    <name type="scientific">Rhynchospora pubera</name>
    <dbReference type="NCBI Taxonomy" id="906938"/>
    <lineage>
        <taxon>Eukaryota</taxon>
        <taxon>Viridiplantae</taxon>
        <taxon>Streptophyta</taxon>
        <taxon>Embryophyta</taxon>
        <taxon>Tracheophyta</taxon>
        <taxon>Spermatophyta</taxon>
        <taxon>Magnoliopsida</taxon>
        <taxon>Liliopsida</taxon>
        <taxon>Poales</taxon>
        <taxon>Cyperaceae</taxon>
        <taxon>Cyperoideae</taxon>
        <taxon>Rhynchosporeae</taxon>
        <taxon>Rhynchospora</taxon>
    </lineage>
</organism>
<reference evidence="7" key="1">
    <citation type="submission" date="2022-08" db="EMBL/GenBank/DDBJ databases">
        <authorList>
            <person name="Marques A."/>
        </authorList>
    </citation>
    <scope>NUCLEOTIDE SEQUENCE</scope>
    <source>
        <strain evidence="7">RhyPub2mFocal</strain>
        <tissue evidence="7">Leaves</tissue>
    </source>
</reference>
<evidence type="ECO:0000259" key="6">
    <source>
        <dbReference type="PROSITE" id="PS51360"/>
    </source>
</evidence>
<name>A0AAV8H5X8_9POAL</name>
<accession>A0AAV8H5X8</accession>
<feature type="compositionally biased region" description="Basic and acidic residues" evidence="5">
    <location>
        <begin position="250"/>
        <end position="260"/>
    </location>
</feature>
<keyword evidence="3" id="KW-0804">Transcription</keyword>
<feature type="region of interest" description="Disordered" evidence="5">
    <location>
        <begin position="1"/>
        <end position="276"/>
    </location>
</feature>
<comment type="caution">
    <text evidence="7">The sequence shown here is derived from an EMBL/GenBank/DDBJ whole genome shotgun (WGS) entry which is preliminary data.</text>
</comment>
<keyword evidence="2" id="KW-0805">Transcription regulation</keyword>
<keyword evidence="8" id="KW-1185">Reference proteome</keyword>
<dbReference type="SMART" id="SM00719">
    <property type="entry name" value="Plus3"/>
    <property type="match status" value="1"/>
</dbReference>
<dbReference type="PANTHER" id="PTHR13115:SF8">
    <property type="entry name" value="RNA POLYMERASE-ASSOCIATED PROTEIN RTF1 HOMOLOG"/>
    <property type="match status" value="1"/>
</dbReference>
<protein>
    <submittedName>
        <fullName evidence="7">RNA polymerase-associated RTF1-like protein</fullName>
    </submittedName>
</protein>
<evidence type="ECO:0000256" key="2">
    <source>
        <dbReference type="ARBA" id="ARBA00023015"/>
    </source>
</evidence>
<feature type="compositionally biased region" description="Acidic residues" evidence="5">
    <location>
        <begin position="83"/>
        <end position="92"/>
    </location>
</feature>
<dbReference type="SUPFAM" id="SSF159042">
    <property type="entry name" value="Plus3-like"/>
    <property type="match status" value="1"/>
</dbReference>
<evidence type="ECO:0000256" key="5">
    <source>
        <dbReference type="SAM" id="MobiDB-lite"/>
    </source>
</evidence>
<feature type="compositionally biased region" description="Basic and acidic residues" evidence="5">
    <location>
        <begin position="72"/>
        <end position="82"/>
    </location>
</feature>
<comment type="subcellular location">
    <subcellularLocation>
        <location evidence="1">Nucleus</location>
    </subcellularLocation>
</comment>
<dbReference type="GO" id="GO:0016593">
    <property type="term" value="C:Cdc73/Paf1 complex"/>
    <property type="evidence" value="ECO:0007669"/>
    <property type="project" value="TreeGrafter"/>
</dbReference>
<dbReference type="InterPro" id="IPR004343">
    <property type="entry name" value="Plus-3_dom"/>
</dbReference>
<dbReference type="FunFam" id="3.90.70.200:FF:000003">
    <property type="entry name" value="RNA polymerase-associated protein RTF1"/>
    <property type="match status" value="1"/>
</dbReference>
<dbReference type="GO" id="GO:1990269">
    <property type="term" value="F:RNA polymerase II C-terminal domain phosphoserine binding"/>
    <property type="evidence" value="ECO:0007669"/>
    <property type="project" value="TreeGrafter"/>
</dbReference>
<feature type="compositionally biased region" description="Basic and acidic residues" evidence="5">
    <location>
        <begin position="112"/>
        <end position="137"/>
    </location>
</feature>
<dbReference type="GO" id="GO:0003677">
    <property type="term" value="F:DNA binding"/>
    <property type="evidence" value="ECO:0007669"/>
    <property type="project" value="InterPro"/>
</dbReference>
<sequence>MKSDLNLEDMLLQAAGRTGGSSSGRPHGNAKGRQSSYSDGSSDSDPEPANPRYNKKKPPSTSQVPLKKRHQSDRGGKSRDYSVSDDDSDGADSDSAPSVGSDLYKDEDDKEQLEKMSELQREMILAERSTIRDDYKLKKMAMARAQGGKGDKGGGGGGGGSGARGKRESSPPPPATVGRGSAGRTSVRGAEKSSATRIALDELRRKRMRQQDPEGYRNRFKSFAGDGLADHDRSPPPLRRRTGSPPSDGGKSDSDDHKDDELPEDSPTRKPGINFDDIKDITIPRTRLLKWFMDPFFEELLPGCFVRVGIHQSKDGRRKYRLYMVRSVDASDPDKTYKFEHYTTYKYLILVTRTETSIDKCKMAEVSDSPPEEREFQEWLQLAESNGMRVPTRQELLEKKEAIQSAVNFVYSAETVKQLLQEKKLASLRPANVAAEKDRLRKELEVARARHDDGEADRILNRLKQLEQIQPKQVDSKAARLAEMNRRNRVENFKNASEMKPVNTGLKAGEAGYDPFSRRWTRSRNYYVSKPDGEGSTANVGADDGEKGEAKGVAETVAAQEAAAGAGKLVDTKAPVDPGTAMYQLHNFEVHIDLMKLQQLGSTPAERVFRGRLLRRQRQEMTIGCKVPESDGKRHPLTLSVSDYKRRRGLL</sequence>
<dbReference type="Pfam" id="PF03126">
    <property type="entry name" value="Plus-3"/>
    <property type="match status" value="1"/>
</dbReference>
<feature type="compositionally biased region" description="Low complexity" evidence="5">
    <location>
        <begin position="93"/>
        <end position="102"/>
    </location>
</feature>
<dbReference type="Proteomes" id="UP001140206">
    <property type="component" value="Chromosome 1"/>
</dbReference>
<evidence type="ECO:0000256" key="3">
    <source>
        <dbReference type="ARBA" id="ARBA00023163"/>
    </source>
</evidence>